<dbReference type="AlphaFoldDB" id="A0A6P8ZZ63"/>
<feature type="compositionally biased region" description="Polar residues" evidence="1">
    <location>
        <begin position="129"/>
        <end position="139"/>
    </location>
</feature>
<dbReference type="Proteomes" id="UP000515158">
    <property type="component" value="Unplaced"/>
</dbReference>
<evidence type="ECO:0000313" key="2">
    <source>
        <dbReference type="Proteomes" id="UP000515158"/>
    </source>
</evidence>
<sequence length="139" mass="14958">MADIDNVDIEEVQVASILALEPFDGMCEAMTDTSDLLDGLADLDGHGSDSDETLVGSPDYSAIFPMDGLEASLEDAHHDVCFHDSSLPDGSFPDSRLGSNSVNTKEYREGNSGERFQVPLRSSDDGPQCEQSIGWQSTL</sequence>
<dbReference type="InParanoid" id="A0A6P8ZZ63"/>
<protein>
    <submittedName>
        <fullName evidence="3">Uncharacterized protein LOC117650587</fullName>
    </submittedName>
</protein>
<reference evidence="3" key="1">
    <citation type="submission" date="2025-08" db="UniProtKB">
        <authorList>
            <consortium name="RefSeq"/>
        </authorList>
    </citation>
    <scope>IDENTIFICATION</scope>
    <source>
        <tissue evidence="3">Total insect</tissue>
    </source>
</reference>
<dbReference type="GeneID" id="117650587"/>
<gene>
    <name evidence="3" type="primary">LOC117650587</name>
</gene>
<accession>A0A6P8ZZ63</accession>
<name>A0A6P8ZZ63_THRPL</name>
<evidence type="ECO:0000256" key="1">
    <source>
        <dbReference type="SAM" id="MobiDB-lite"/>
    </source>
</evidence>
<dbReference type="RefSeq" id="XP_034250011.1">
    <property type="nucleotide sequence ID" value="XM_034394120.1"/>
</dbReference>
<keyword evidence="2" id="KW-1185">Reference proteome</keyword>
<evidence type="ECO:0000313" key="3">
    <source>
        <dbReference type="RefSeq" id="XP_034250011.1"/>
    </source>
</evidence>
<proteinExistence type="predicted"/>
<dbReference type="KEGG" id="tpal:117650587"/>
<organism evidence="3">
    <name type="scientific">Thrips palmi</name>
    <name type="common">Melon thrips</name>
    <dbReference type="NCBI Taxonomy" id="161013"/>
    <lineage>
        <taxon>Eukaryota</taxon>
        <taxon>Metazoa</taxon>
        <taxon>Ecdysozoa</taxon>
        <taxon>Arthropoda</taxon>
        <taxon>Hexapoda</taxon>
        <taxon>Insecta</taxon>
        <taxon>Pterygota</taxon>
        <taxon>Neoptera</taxon>
        <taxon>Paraneoptera</taxon>
        <taxon>Thysanoptera</taxon>
        <taxon>Terebrantia</taxon>
        <taxon>Thripoidea</taxon>
        <taxon>Thripidae</taxon>
        <taxon>Thrips</taxon>
    </lineage>
</organism>
<feature type="region of interest" description="Disordered" evidence="1">
    <location>
        <begin position="84"/>
        <end position="139"/>
    </location>
</feature>